<reference evidence="7" key="1">
    <citation type="submission" date="2018-06" db="EMBL/GenBank/DDBJ databases">
        <authorList>
            <person name="Zhirakovskaya E."/>
        </authorList>
    </citation>
    <scope>NUCLEOTIDE SEQUENCE</scope>
</reference>
<dbReference type="EMBL" id="UOGL01000197">
    <property type="protein sequence ID" value="VAX38409.1"/>
    <property type="molecule type" value="Genomic_DNA"/>
</dbReference>
<evidence type="ECO:0000256" key="6">
    <source>
        <dbReference type="SAM" id="Phobius"/>
    </source>
</evidence>
<evidence type="ECO:0008006" key="8">
    <source>
        <dbReference type="Google" id="ProtNLM"/>
    </source>
</evidence>
<proteinExistence type="predicted"/>
<evidence type="ECO:0000313" key="7">
    <source>
        <dbReference type="EMBL" id="VAX38409.1"/>
    </source>
</evidence>
<evidence type="ECO:0000256" key="4">
    <source>
        <dbReference type="ARBA" id="ARBA00022989"/>
    </source>
</evidence>
<keyword evidence="5 6" id="KW-0472">Membrane</keyword>
<evidence type="ECO:0000256" key="1">
    <source>
        <dbReference type="ARBA" id="ARBA00004651"/>
    </source>
</evidence>
<sequence length="74" mass="8010">MPDFVVKELWQLVPAVIYFIVGFTLFGIAILVVEKLTPFSVRKEIEDDQNTSLGIIIGSGLIALAILLAAAIHG</sequence>
<dbReference type="Pfam" id="PF03994">
    <property type="entry name" value="DUF350"/>
    <property type="match status" value="1"/>
</dbReference>
<comment type="subcellular location">
    <subcellularLocation>
        <location evidence="1">Cell membrane</location>
        <topology evidence="1">Multi-pass membrane protein</topology>
    </subcellularLocation>
</comment>
<evidence type="ECO:0000256" key="5">
    <source>
        <dbReference type="ARBA" id="ARBA00023136"/>
    </source>
</evidence>
<gene>
    <name evidence="7" type="ORF">MNBD_PLANCTO02-1414</name>
</gene>
<keyword evidence="3 6" id="KW-0812">Transmembrane</keyword>
<feature type="transmembrane region" description="Helical" evidence="6">
    <location>
        <begin position="53"/>
        <end position="72"/>
    </location>
</feature>
<keyword evidence="4 6" id="KW-1133">Transmembrane helix</keyword>
<keyword evidence="2" id="KW-1003">Cell membrane</keyword>
<name>A0A3B1D870_9ZZZZ</name>
<dbReference type="GO" id="GO:0005886">
    <property type="term" value="C:plasma membrane"/>
    <property type="evidence" value="ECO:0007669"/>
    <property type="project" value="UniProtKB-SubCell"/>
</dbReference>
<feature type="transmembrane region" description="Helical" evidence="6">
    <location>
        <begin position="12"/>
        <end position="33"/>
    </location>
</feature>
<evidence type="ECO:0000256" key="3">
    <source>
        <dbReference type="ARBA" id="ARBA00022692"/>
    </source>
</evidence>
<organism evidence="7">
    <name type="scientific">hydrothermal vent metagenome</name>
    <dbReference type="NCBI Taxonomy" id="652676"/>
    <lineage>
        <taxon>unclassified sequences</taxon>
        <taxon>metagenomes</taxon>
        <taxon>ecological metagenomes</taxon>
    </lineage>
</organism>
<protein>
    <recommendedName>
        <fullName evidence="8">DUF350 domain-containing protein</fullName>
    </recommendedName>
</protein>
<accession>A0A3B1D870</accession>
<evidence type="ECO:0000256" key="2">
    <source>
        <dbReference type="ARBA" id="ARBA00022475"/>
    </source>
</evidence>
<dbReference type="InterPro" id="IPR007140">
    <property type="entry name" value="DUF350"/>
</dbReference>
<dbReference type="AlphaFoldDB" id="A0A3B1D870"/>